<keyword evidence="14" id="KW-1185">Reference proteome</keyword>
<dbReference type="GO" id="GO:0005789">
    <property type="term" value="C:endoplasmic reticulum membrane"/>
    <property type="evidence" value="ECO:0007669"/>
    <property type="project" value="UniProtKB-SubCell"/>
</dbReference>
<dbReference type="PANTHER" id="PTHR10556:SF28">
    <property type="entry name" value="VERY-LONG-CHAIN ENOYL-COA REDUCTASE"/>
    <property type="match status" value="1"/>
</dbReference>
<evidence type="ECO:0000256" key="5">
    <source>
        <dbReference type="ARBA" id="ARBA00022857"/>
    </source>
</evidence>
<dbReference type="AlphaFoldDB" id="A0A4P9XKW2"/>
<gene>
    <name evidence="13" type="ORF">THASP1DRAFT_31722</name>
</gene>
<keyword evidence="8" id="KW-0443">Lipid metabolism</keyword>
<accession>A0A4P9XKW2</accession>
<sequence length="311" mass="35725">MQLTVVPRGYRPDAAEDSGKPGRFPLTLQLSGGADTLTVDDVQQAIHKHVPKYYPDRQRLTVEKTALQQGNLLSKYDLKDGDTITFKDLGPQVGWRTVFIIEYMGPLIVHPLIFHMSSLFYGRAVEHSDIQIAAYYMVLGHYLKREFESMFVHRFSHGTMPIRNIFKNSFHYHVLGGLQLAYWVYAPGLAAGTERSVVSPTWYWSCIAVFVFAELSNLSTHYTLRNLRPPGTRIRRIPYGYGFSLVSCPNYTFELVAWAAFSLLTGSWAAWFFFVVSFGQIYQWAVKKHKAYKREFPDYPRNRTALIPFLA</sequence>
<dbReference type="EMBL" id="KZ992879">
    <property type="protein sequence ID" value="RKP06463.1"/>
    <property type="molecule type" value="Genomic_DNA"/>
</dbReference>
<feature type="transmembrane region" description="Helical" evidence="11">
    <location>
        <begin position="170"/>
        <end position="190"/>
    </location>
</feature>
<feature type="transmembrane region" description="Helical" evidence="11">
    <location>
        <begin position="239"/>
        <end position="261"/>
    </location>
</feature>
<dbReference type="OrthoDB" id="540503at2759"/>
<dbReference type="PANTHER" id="PTHR10556">
    <property type="entry name" value="3-OXO-5-ALPHA-STEROID 4-DEHYDROGENASE"/>
    <property type="match status" value="1"/>
</dbReference>
<feature type="transmembrane region" description="Helical" evidence="11">
    <location>
        <begin position="202"/>
        <end position="218"/>
    </location>
</feature>
<keyword evidence="3" id="KW-0444">Lipid biosynthesis</keyword>
<keyword evidence="4 11" id="KW-0812">Transmembrane</keyword>
<feature type="compositionally biased region" description="Basic and acidic residues" evidence="10">
    <location>
        <begin position="10"/>
        <end position="20"/>
    </location>
</feature>
<dbReference type="Pfam" id="PF02544">
    <property type="entry name" value="Steroid_dh"/>
    <property type="match status" value="1"/>
</dbReference>
<name>A0A4P9XKW2_9FUNG</name>
<dbReference type="Gene3D" id="1.20.120.1630">
    <property type="match status" value="1"/>
</dbReference>
<evidence type="ECO:0000256" key="11">
    <source>
        <dbReference type="SAM" id="Phobius"/>
    </source>
</evidence>
<comment type="subcellular location">
    <subcellularLocation>
        <location evidence="1">Endoplasmic reticulum membrane</location>
        <topology evidence="1">Multi-pass membrane protein</topology>
    </subcellularLocation>
</comment>
<evidence type="ECO:0000313" key="13">
    <source>
        <dbReference type="EMBL" id="RKP06463.1"/>
    </source>
</evidence>
<comment type="similarity">
    <text evidence="2">Belongs to the steroid 5-alpha reductase family.</text>
</comment>
<evidence type="ECO:0000256" key="1">
    <source>
        <dbReference type="ARBA" id="ARBA00004477"/>
    </source>
</evidence>
<evidence type="ECO:0000256" key="2">
    <source>
        <dbReference type="ARBA" id="ARBA00007742"/>
    </source>
</evidence>
<evidence type="ECO:0000313" key="14">
    <source>
        <dbReference type="Proteomes" id="UP000271241"/>
    </source>
</evidence>
<dbReference type="InterPro" id="IPR039357">
    <property type="entry name" value="SRD5A/TECR"/>
</dbReference>
<evidence type="ECO:0000256" key="3">
    <source>
        <dbReference type="ARBA" id="ARBA00022516"/>
    </source>
</evidence>
<evidence type="ECO:0000256" key="4">
    <source>
        <dbReference type="ARBA" id="ARBA00022692"/>
    </source>
</evidence>
<protein>
    <submittedName>
        <fullName evidence="13">3-oxo-5-alpha-steroid 4-dehydrogenase-domain-containing protein</fullName>
    </submittedName>
</protein>
<dbReference type="PROSITE" id="PS50244">
    <property type="entry name" value="S5A_REDUCTASE"/>
    <property type="match status" value="1"/>
</dbReference>
<keyword evidence="6 11" id="KW-1133">Transmembrane helix</keyword>
<organism evidence="13 14">
    <name type="scientific">Thamnocephalis sphaerospora</name>
    <dbReference type="NCBI Taxonomy" id="78915"/>
    <lineage>
        <taxon>Eukaryota</taxon>
        <taxon>Fungi</taxon>
        <taxon>Fungi incertae sedis</taxon>
        <taxon>Zoopagomycota</taxon>
        <taxon>Zoopagomycotina</taxon>
        <taxon>Zoopagomycetes</taxon>
        <taxon>Zoopagales</taxon>
        <taxon>Sigmoideomycetaceae</taxon>
        <taxon>Thamnocephalis</taxon>
    </lineage>
</organism>
<dbReference type="SUPFAM" id="SSF54236">
    <property type="entry name" value="Ubiquitin-like"/>
    <property type="match status" value="1"/>
</dbReference>
<keyword evidence="7" id="KW-0560">Oxidoreductase</keyword>
<dbReference type="CDD" id="cd01801">
    <property type="entry name" value="Ubl_TECR_like"/>
    <property type="match status" value="1"/>
</dbReference>
<feature type="region of interest" description="Disordered" evidence="10">
    <location>
        <begin position="1"/>
        <end position="22"/>
    </location>
</feature>
<evidence type="ECO:0000256" key="6">
    <source>
        <dbReference type="ARBA" id="ARBA00022989"/>
    </source>
</evidence>
<dbReference type="GO" id="GO:0042761">
    <property type="term" value="P:very long-chain fatty acid biosynthetic process"/>
    <property type="evidence" value="ECO:0007669"/>
    <property type="project" value="TreeGrafter"/>
</dbReference>
<dbReference type="Proteomes" id="UP000271241">
    <property type="component" value="Unassembled WGS sequence"/>
</dbReference>
<proteinExistence type="inferred from homology"/>
<evidence type="ECO:0000256" key="9">
    <source>
        <dbReference type="ARBA" id="ARBA00023136"/>
    </source>
</evidence>
<dbReference type="Gene3D" id="3.10.20.90">
    <property type="entry name" value="Phosphatidylinositol 3-kinase Catalytic Subunit, Chain A, domain 1"/>
    <property type="match status" value="1"/>
</dbReference>
<feature type="domain" description="3-oxo-5-alpha-steroid 4-dehydrogenase C-terminal" evidence="12">
    <location>
        <begin position="159"/>
        <end position="310"/>
    </location>
</feature>
<evidence type="ECO:0000256" key="8">
    <source>
        <dbReference type="ARBA" id="ARBA00023098"/>
    </source>
</evidence>
<dbReference type="InterPro" id="IPR001104">
    <property type="entry name" value="3-oxo-5_a-steroid_4-DH_C"/>
</dbReference>
<evidence type="ECO:0000256" key="10">
    <source>
        <dbReference type="SAM" id="MobiDB-lite"/>
    </source>
</evidence>
<feature type="transmembrane region" description="Helical" evidence="11">
    <location>
        <begin position="267"/>
        <end position="286"/>
    </location>
</feature>
<dbReference type="GO" id="GO:0016627">
    <property type="term" value="F:oxidoreductase activity, acting on the CH-CH group of donors"/>
    <property type="evidence" value="ECO:0007669"/>
    <property type="project" value="InterPro"/>
</dbReference>
<dbReference type="STRING" id="78915.A0A4P9XKW2"/>
<reference evidence="14" key="1">
    <citation type="journal article" date="2018" name="Nat. Microbiol.">
        <title>Leveraging single-cell genomics to expand the fungal tree of life.</title>
        <authorList>
            <person name="Ahrendt S.R."/>
            <person name="Quandt C.A."/>
            <person name="Ciobanu D."/>
            <person name="Clum A."/>
            <person name="Salamov A."/>
            <person name="Andreopoulos B."/>
            <person name="Cheng J.F."/>
            <person name="Woyke T."/>
            <person name="Pelin A."/>
            <person name="Henrissat B."/>
            <person name="Reynolds N.K."/>
            <person name="Benny G.L."/>
            <person name="Smith M.E."/>
            <person name="James T.Y."/>
            <person name="Grigoriev I.V."/>
        </authorList>
    </citation>
    <scope>NUCLEOTIDE SEQUENCE [LARGE SCALE GENOMIC DNA]</scope>
    <source>
        <strain evidence="14">RSA 1356</strain>
    </source>
</reference>
<evidence type="ECO:0000256" key="7">
    <source>
        <dbReference type="ARBA" id="ARBA00023002"/>
    </source>
</evidence>
<keyword evidence="5" id="KW-0521">NADP</keyword>
<keyword evidence="9 11" id="KW-0472">Membrane</keyword>
<evidence type="ECO:0000259" key="12">
    <source>
        <dbReference type="Pfam" id="PF02544"/>
    </source>
</evidence>
<dbReference type="InterPro" id="IPR029071">
    <property type="entry name" value="Ubiquitin-like_domsf"/>
</dbReference>